<dbReference type="Pfam" id="PF01728">
    <property type="entry name" value="FtsJ"/>
    <property type="match status" value="1"/>
</dbReference>
<dbReference type="AlphaFoldDB" id="A0A1B0C969"/>
<evidence type="ECO:0000256" key="1">
    <source>
        <dbReference type="RuleBase" id="RU368012"/>
    </source>
</evidence>
<dbReference type="GO" id="GO:0032259">
    <property type="term" value="P:methylation"/>
    <property type="evidence" value="ECO:0007669"/>
    <property type="project" value="UniProtKB-KW"/>
</dbReference>
<keyword evidence="1 5" id="KW-0808">Transferase</keyword>
<dbReference type="VEuPathDB" id="VectorBase:LLOJ000491"/>
<keyword evidence="1" id="KW-0539">Nucleus</keyword>
<organism evidence="6 7">
    <name type="scientific">Lutzomyia longipalpis</name>
    <name type="common">Sand fly</name>
    <dbReference type="NCBI Taxonomy" id="7200"/>
    <lineage>
        <taxon>Eukaryota</taxon>
        <taxon>Metazoa</taxon>
        <taxon>Ecdysozoa</taxon>
        <taxon>Arthropoda</taxon>
        <taxon>Hexapoda</taxon>
        <taxon>Insecta</taxon>
        <taxon>Pterygota</taxon>
        <taxon>Neoptera</taxon>
        <taxon>Endopterygota</taxon>
        <taxon>Diptera</taxon>
        <taxon>Nematocera</taxon>
        <taxon>Psychodoidea</taxon>
        <taxon>Psychodidae</taxon>
        <taxon>Lutzomyia</taxon>
        <taxon>Lutzomyia</taxon>
    </lineage>
</organism>
<keyword evidence="1" id="KW-0949">S-adenosyl-L-methionine</keyword>
<name>A0A1B0C969_LUTLO</name>
<dbReference type="GO" id="GO:0005634">
    <property type="term" value="C:nucleus"/>
    <property type="evidence" value="ECO:0007669"/>
    <property type="project" value="UniProtKB-SubCell"/>
</dbReference>
<dbReference type="PANTHER" id="PTHR16121">
    <property type="entry name" value="CAP-SPECIFIC MRNA (NUCLEOSIDE-2'-O-)-METHYLTRANSFERASE 1-RELATED"/>
    <property type="match status" value="1"/>
</dbReference>
<dbReference type="GO" id="GO:0004483">
    <property type="term" value="F:methyltransferase cap1 activity"/>
    <property type="evidence" value="ECO:0007669"/>
    <property type="project" value="UniProtKB-UniRule"/>
</dbReference>
<dbReference type="PROSITE" id="PS51613">
    <property type="entry name" value="SAM_MT_RRMJ"/>
    <property type="match status" value="1"/>
</dbReference>
<reference evidence="6" key="3">
    <citation type="submission" date="2020-05" db="UniProtKB">
        <authorList>
            <consortium name="EnsemblMetazoa"/>
        </authorList>
    </citation>
    <scope>IDENTIFICATION</scope>
    <source>
        <strain evidence="6">Jacobina</strain>
    </source>
</reference>
<dbReference type="GO" id="GO:0003676">
    <property type="term" value="F:nucleic acid binding"/>
    <property type="evidence" value="ECO:0007669"/>
    <property type="project" value="UniProtKB-UniRule"/>
</dbReference>
<feature type="domain" description="G-patch" evidence="3">
    <location>
        <begin position="71"/>
        <end position="117"/>
    </location>
</feature>
<dbReference type="EMBL" id="AJWK01001964">
    <property type="status" value="NOT_ANNOTATED_CDS"/>
    <property type="molecule type" value="Genomic_DNA"/>
</dbReference>
<dbReference type="InterPro" id="IPR029063">
    <property type="entry name" value="SAM-dependent_MTases_sf"/>
</dbReference>
<evidence type="ECO:0000259" key="4">
    <source>
        <dbReference type="PROSITE" id="PS51613"/>
    </source>
</evidence>
<dbReference type="Proteomes" id="UP000092461">
    <property type="component" value="Unassembled WGS sequence"/>
</dbReference>
<reference evidence="5" key="2">
    <citation type="journal article" date="2020" name="BMC">
        <title>Leishmania infection induces a limited differential gene expression in the sand fly midgut.</title>
        <authorList>
            <person name="Coutinho-Abreu I.V."/>
            <person name="Serafim T.D."/>
            <person name="Meneses C."/>
            <person name="Kamhawi S."/>
            <person name="Oliveira F."/>
            <person name="Valenzuela J.G."/>
        </authorList>
    </citation>
    <scope>NUCLEOTIDE SEQUENCE</scope>
    <source>
        <strain evidence="5">Jacobina</strain>
        <tissue evidence="5">Midgut</tissue>
    </source>
</reference>
<keyword evidence="1 5" id="KW-0489">Methyltransferase</keyword>
<dbReference type="OrthoDB" id="10251234at2759"/>
<dbReference type="InterPro" id="IPR025816">
    <property type="entry name" value="RrmJ-type_MeTrfase"/>
</dbReference>
<comment type="function">
    <text evidence="1">S-adenosyl-L-methionine-dependent methyltransferase that mediates RNA cap1 2'-O-ribose methylation to the 5'-cap structure of RNAs. Methylates the ribose of the first nucleotide of a m(7)GpppG-capped mRNA to produce m(7)GpppNmp (cap1).</text>
</comment>
<comment type="catalytic activity">
    <reaction evidence="1">
        <text>a 5'-end (N(7)-methyl 5'-triphosphoguanosine)-ribonucleoside in mRNA + S-adenosyl-L-methionine = a 5'-end (N(7)-methyl 5'-triphosphoguanosine)-(2'-O-methyl-ribonucleoside) in mRNA + S-adenosyl-L-homocysteine + H(+)</text>
        <dbReference type="Rhea" id="RHEA:67020"/>
        <dbReference type="Rhea" id="RHEA-COMP:17167"/>
        <dbReference type="Rhea" id="RHEA-COMP:17168"/>
        <dbReference type="ChEBI" id="CHEBI:15378"/>
        <dbReference type="ChEBI" id="CHEBI:57856"/>
        <dbReference type="ChEBI" id="CHEBI:59789"/>
        <dbReference type="ChEBI" id="CHEBI:156461"/>
        <dbReference type="ChEBI" id="CHEBI:167609"/>
        <dbReference type="EC" id="2.1.1.57"/>
    </reaction>
</comment>
<keyword evidence="1" id="KW-0506">mRNA capping</keyword>
<dbReference type="EC" id="2.1.1.57" evidence="1"/>
<dbReference type="EMBL" id="GITU01003160">
    <property type="protein sequence ID" value="MBC1171863.1"/>
    <property type="molecule type" value="Transcribed_RNA"/>
</dbReference>
<dbReference type="GO" id="GO:0016556">
    <property type="term" value="P:mRNA modification"/>
    <property type="evidence" value="ECO:0007669"/>
    <property type="project" value="UniProtKB-UniRule"/>
</dbReference>
<dbReference type="SUPFAM" id="SSF53335">
    <property type="entry name" value="S-adenosyl-L-methionine-dependent methyltransferases"/>
    <property type="match status" value="1"/>
</dbReference>
<evidence type="ECO:0000313" key="6">
    <source>
        <dbReference type="EnsemblMetazoa" id="LLOJ000491-PA"/>
    </source>
</evidence>
<evidence type="ECO:0000313" key="5">
    <source>
        <dbReference type="EMBL" id="MBC1171863.1"/>
    </source>
</evidence>
<reference evidence="7" key="1">
    <citation type="submission" date="2012-05" db="EMBL/GenBank/DDBJ databases">
        <title>Whole Genome Assembly of Lutzomyia longipalpis.</title>
        <authorList>
            <person name="Richards S."/>
            <person name="Qu C."/>
            <person name="Dillon R."/>
            <person name="Worley K."/>
            <person name="Scherer S."/>
            <person name="Batterton M."/>
            <person name="Taylor A."/>
            <person name="Hawes A."/>
            <person name="Hernandez B."/>
            <person name="Kovar C."/>
            <person name="Mandapat C."/>
            <person name="Pham C."/>
            <person name="Qu C."/>
            <person name="Jing C."/>
            <person name="Bess C."/>
            <person name="Bandaranaike D."/>
            <person name="Ngo D."/>
            <person name="Ongeri F."/>
            <person name="Arias F."/>
            <person name="Lara F."/>
            <person name="Weissenberger G."/>
            <person name="Kamau G."/>
            <person name="Han H."/>
            <person name="Shen H."/>
            <person name="Dinh H."/>
            <person name="Khalil I."/>
            <person name="Jones J."/>
            <person name="Shafer J."/>
            <person name="Jayaseelan J."/>
            <person name="Quiroz J."/>
            <person name="Blankenburg K."/>
            <person name="Nguyen L."/>
            <person name="Jackson L."/>
            <person name="Francisco L."/>
            <person name="Tang L.-Y."/>
            <person name="Pu L.-L."/>
            <person name="Perales L."/>
            <person name="Lorensuhewa L."/>
            <person name="Munidasa M."/>
            <person name="Coyle M."/>
            <person name="Taylor M."/>
            <person name="Puazo M."/>
            <person name="Firestine M."/>
            <person name="Scheel M."/>
            <person name="Javaid M."/>
            <person name="Wang M."/>
            <person name="Li M."/>
            <person name="Tabassum N."/>
            <person name="Saada N."/>
            <person name="Osuji N."/>
            <person name="Aqrawi P."/>
            <person name="Fu Q."/>
            <person name="Thornton R."/>
            <person name="Raj R."/>
            <person name="Goodspeed R."/>
            <person name="Mata R."/>
            <person name="Najjar R."/>
            <person name="Gubbala S."/>
            <person name="Lee S."/>
            <person name="Denson S."/>
            <person name="Patil S."/>
            <person name="Macmil S."/>
            <person name="Qi S."/>
            <person name="Matskevitch T."/>
            <person name="Palculict T."/>
            <person name="Mathew T."/>
            <person name="Vee V."/>
            <person name="Velamala V."/>
            <person name="Korchina V."/>
            <person name="Cai W."/>
            <person name="Liu W."/>
            <person name="Dai W."/>
            <person name="Zou X."/>
            <person name="Zhu Y."/>
            <person name="Zhang Y."/>
            <person name="Wu Y.-Q."/>
            <person name="Xin Y."/>
            <person name="Nazarath L."/>
            <person name="Kovar C."/>
            <person name="Han Y."/>
            <person name="Muzny D."/>
            <person name="Gibbs R."/>
        </authorList>
    </citation>
    <scope>NUCLEOTIDE SEQUENCE [LARGE SCALE GENOMIC DNA]</scope>
    <source>
        <strain evidence="7">Jacobina</strain>
    </source>
</reference>
<dbReference type="InterPro" id="IPR002877">
    <property type="entry name" value="RNA_MeTrfase_FtsJ_dom"/>
</dbReference>
<dbReference type="GeneID" id="129789597"/>
<dbReference type="SMART" id="SM00443">
    <property type="entry name" value="G_patch"/>
    <property type="match status" value="1"/>
</dbReference>
<feature type="region of interest" description="Disordered" evidence="2">
    <location>
        <begin position="85"/>
        <end position="122"/>
    </location>
</feature>
<keyword evidence="1" id="KW-0507">mRNA processing</keyword>
<dbReference type="FunFam" id="3.40.50.12760:FF:000004">
    <property type="entry name" value="FtsJ-like methyltransferase"/>
    <property type="match status" value="1"/>
</dbReference>
<dbReference type="GO" id="GO:0005737">
    <property type="term" value="C:cytoplasm"/>
    <property type="evidence" value="ECO:0007669"/>
    <property type="project" value="TreeGrafter"/>
</dbReference>
<feature type="compositionally biased region" description="Polar residues" evidence="2">
    <location>
        <begin position="1"/>
        <end position="11"/>
    </location>
</feature>
<dbReference type="Pfam" id="PF01585">
    <property type="entry name" value="G-patch"/>
    <property type="match status" value="1"/>
</dbReference>
<dbReference type="GO" id="GO:0006370">
    <property type="term" value="P:7-methylguanosine mRNA capping"/>
    <property type="evidence" value="ECO:0007669"/>
    <property type="project" value="UniProtKB-UniRule"/>
</dbReference>
<dbReference type="VEuPathDB" id="VectorBase:LLONM1_003631"/>
<proteinExistence type="predicted"/>
<evidence type="ECO:0000313" key="7">
    <source>
        <dbReference type="Proteomes" id="UP000092461"/>
    </source>
</evidence>
<dbReference type="PROSITE" id="PS50174">
    <property type="entry name" value="G_PATCH"/>
    <property type="match status" value="1"/>
</dbReference>
<dbReference type="EnsemblMetazoa" id="LLOJ000491-RA">
    <property type="protein sequence ID" value="LLOJ000491-PA"/>
    <property type="gene ID" value="LLOJ000491"/>
</dbReference>
<keyword evidence="7" id="KW-1185">Reference proteome</keyword>
<sequence>MASTQSYNPSTSEDDSIPEYPDCSFTGYSNGMERVQQEEDDRDEEPEQRRGQKRRRGQNEEDEPKVKKSTYSDISWRMMKKMGYQDNTGLGKHSQGRVDPVEASKQKGRRGLGAAPDPVDHSATRFDETEEVIQMPEIIDWLRSEMDDLDELDRSKLDEWCVHGTRKLTIDDETLFCDPEILKLVLEAKTVFDDMNDLEMRRACQRSNPFETIKNAVFLNRAAVKMANMDALLNFMFTNPVDEDGSSLVRDYELLYFADVCAGPGGFSEYVLWKRKWHAKGFGFTLRAENDFNLDNFLAGHPETFHPFYGIKEDGDVYNPENIESLMKLVMNETETGVHFMMADGGFSVKNQENIQEILSKRLYLCQCLAALSILREKGHFVVKLFDLFTPFSVGLIYLMYKCFRQIAIIKPNTSRPANSERYLVCKWMKPHTDTIRRHLLDICETMYNSSGNEDIRELVPYEILREDTRFFRYIYESNNRIGRNQITGLRKIAAYAQNKNLVETRQAEIREQCLREWHLPSTMRTAAKGQKTSHEEYGSELLRDTDKKFMTIPENLLTGQAKLEQIFGEMQEHWYFVALNTPENSQKNYRTFFLSKGRQDVVMLNAKGTWEHLPKGVLVEMSPKTLIYGEIVQEHKGEDRSQRTTFALHIIDGLFLDGEDIRKFPLLERNRLCHKFAQAVNKPTVPGCGETTVPIRCKKLIPFRDVGPFIDGLQYFGLKNMTQRKGYILPNTDERFYIPKALLFLCEIKSNLRMHMSTRLGEPYYYDTTQKHPFSQRELKDPHSILASFVTTFNFRQLWKWEQEHQIEPAPYNPNHHLDDGDGLLCRTHFELLTWKSDEKKRHCSNHH</sequence>
<evidence type="ECO:0000259" key="3">
    <source>
        <dbReference type="PROSITE" id="PS50174"/>
    </source>
</evidence>
<protein>
    <recommendedName>
        <fullName evidence="1">Cap-specific mRNA (nucleoside-2'-O-)-methyltransferase 1</fullName>
        <ecNumber evidence="1">2.1.1.57</ecNumber>
    </recommendedName>
    <alternativeName>
        <fullName evidence="1">Cap1 2'O-ribose methyltransferase 1</fullName>
    </alternativeName>
</protein>
<dbReference type="CTD" id="23070"/>
<comment type="subcellular location">
    <subcellularLocation>
        <location evidence="1">Nucleus</location>
    </subcellularLocation>
</comment>
<feature type="domain" description="RrmJ-type SAM-dependent 2'-O-MTase" evidence="4">
    <location>
        <begin position="217"/>
        <end position="430"/>
    </location>
</feature>
<evidence type="ECO:0000256" key="2">
    <source>
        <dbReference type="SAM" id="MobiDB-lite"/>
    </source>
</evidence>
<dbReference type="RefSeq" id="XP_055682502.1">
    <property type="nucleotide sequence ID" value="XM_055826527.1"/>
</dbReference>
<dbReference type="KEGG" id="lll:129789597"/>
<dbReference type="InterPro" id="IPR050851">
    <property type="entry name" value="mRNA_Cap_2O-Ribose_MeTrfase"/>
</dbReference>
<dbReference type="PANTHER" id="PTHR16121:SF0">
    <property type="entry name" value="CAP-SPECIFIC MRNA (NUCLEOSIDE-2'-O-)-METHYLTRANSFERASE 1"/>
    <property type="match status" value="1"/>
</dbReference>
<dbReference type="InterPro" id="IPR000467">
    <property type="entry name" value="G_patch_dom"/>
</dbReference>
<feature type="region of interest" description="Disordered" evidence="2">
    <location>
        <begin position="1"/>
        <end position="72"/>
    </location>
</feature>
<accession>A0A1B0C969</accession>
<dbReference type="Gene3D" id="3.40.50.12760">
    <property type="match status" value="1"/>
</dbReference>